<organism evidence="4 5">
    <name type="scientific">candidate division WWE3 bacterium</name>
    <dbReference type="NCBI Taxonomy" id="2053526"/>
    <lineage>
        <taxon>Bacteria</taxon>
        <taxon>Katanobacteria</taxon>
    </lineage>
</organism>
<gene>
    <name evidence="4" type="ORF">KC571_02765</name>
</gene>
<evidence type="ECO:0000313" key="4">
    <source>
        <dbReference type="EMBL" id="MCA9390304.1"/>
    </source>
</evidence>
<dbReference type="InterPro" id="IPR043725">
    <property type="entry name" value="DUF5667"/>
</dbReference>
<dbReference type="EMBL" id="JAGQKX010000064">
    <property type="protein sequence ID" value="MCA9390304.1"/>
    <property type="molecule type" value="Genomic_DNA"/>
</dbReference>
<protein>
    <recommendedName>
        <fullName evidence="3">DUF5667 domain-containing protein</fullName>
    </recommendedName>
</protein>
<evidence type="ECO:0000256" key="2">
    <source>
        <dbReference type="SAM" id="Phobius"/>
    </source>
</evidence>
<feature type="domain" description="DUF5667" evidence="3">
    <location>
        <begin position="37"/>
        <end position="164"/>
    </location>
</feature>
<dbReference type="Gene3D" id="2.60.40.420">
    <property type="entry name" value="Cupredoxins - blue copper proteins"/>
    <property type="match status" value="1"/>
</dbReference>
<reference evidence="4" key="2">
    <citation type="journal article" date="2021" name="Microbiome">
        <title>Successional dynamics and alternative stable states in a saline activated sludge microbial community over 9 years.</title>
        <authorList>
            <person name="Wang Y."/>
            <person name="Ye J."/>
            <person name="Ju F."/>
            <person name="Liu L."/>
            <person name="Boyd J.A."/>
            <person name="Deng Y."/>
            <person name="Parks D.H."/>
            <person name="Jiang X."/>
            <person name="Yin X."/>
            <person name="Woodcroft B.J."/>
            <person name="Tyson G.W."/>
            <person name="Hugenholtz P."/>
            <person name="Polz M.F."/>
            <person name="Zhang T."/>
        </authorList>
    </citation>
    <scope>NUCLEOTIDE SEQUENCE</scope>
    <source>
        <strain evidence="4">HKST-UBA01</strain>
    </source>
</reference>
<keyword evidence="1" id="KW-0175">Coiled coil</keyword>
<dbReference type="AlphaFoldDB" id="A0A955LGU3"/>
<evidence type="ECO:0000256" key="1">
    <source>
        <dbReference type="SAM" id="Coils"/>
    </source>
</evidence>
<dbReference type="Pfam" id="PF18915">
    <property type="entry name" value="DUF5667"/>
    <property type="match status" value="1"/>
</dbReference>
<feature type="transmembrane region" description="Helical" evidence="2">
    <location>
        <begin position="12"/>
        <end position="33"/>
    </location>
</feature>
<reference evidence="4" key="1">
    <citation type="submission" date="2020-04" db="EMBL/GenBank/DDBJ databases">
        <authorList>
            <person name="Zhang T."/>
        </authorList>
    </citation>
    <scope>NUCLEOTIDE SEQUENCE</scope>
    <source>
        <strain evidence="4">HKST-UBA01</strain>
    </source>
</reference>
<name>A0A955LGU3_UNCKA</name>
<proteinExistence type="predicted"/>
<evidence type="ECO:0000313" key="5">
    <source>
        <dbReference type="Proteomes" id="UP000701698"/>
    </source>
</evidence>
<sequence length="368" mass="41263">MGIRKNNFGGFAGIEILLVVALIGVLGSGTIVVSDTAVPGDLLYSVDTSVEELQERFITDPEAKLEFRLKQAEERADELATLEKEIQSVAEDVSHQELDVALNDSQYSYDKAEELVASITSSVETSNTSSSNEKLYRLEQLLQHLQQTQQVHRAVLAKLKPKVENPEILAKILALENEVLQRVRIEEEIDPDTGDLVSRIKVYKIDPSGEEELILDLREDNFSSALENEPDEEIVVVSQDDSALYEANLEDLVTDKVSVTPVITKEIEETPHEIEQKRPEVANVYEIQWRQGEFNVKAKEIFSGDTIEFVNQSDSAIKLASDQDFSSTQLEFDEIPGNGGTYRHQFSTAGRWVLNLVGTDHYVKILVR</sequence>
<accession>A0A955LGU3</accession>
<dbReference type="InterPro" id="IPR008972">
    <property type="entry name" value="Cupredoxin"/>
</dbReference>
<comment type="caution">
    <text evidence="4">The sequence shown here is derived from an EMBL/GenBank/DDBJ whole genome shotgun (WGS) entry which is preliminary data.</text>
</comment>
<keyword evidence="2" id="KW-0472">Membrane</keyword>
<feature type="coiled-coil region" evidence="1">
    <location>
        <begin position="62"/>
        <end position="99"/>
    </location>
</feature>
<keyword evidence="2" id="KW-0812">Transmembrane</keyword>
<evidence type="ECO:0000259" key="3">
    <source>
        <dbReference type="Pfam" id="PF18915"/>
    </source>
</evidence>
<keyword evidence="2" id="KW-1133">Transmembrane helix</keyword>
<dbReference type="Proteomes" id="UP000701698">
    <property type="component" value="Unassembled WGS sequence"/>
</dbReference>